<protein>
    <submittedName>
        <fullName evidence="1">Uncharacterized protein</fullName>
    </submittedName>
</protein>
<organism evidence="1 2">
    <name type="scientific">Kosmotoga pacifica</name>
    <dbReference type="NCBI Taxonomy" id="1330330"/>
    <lineage>
        <taxon>Bacteria</taxon>
        <taxon>Thermotogati</taxon>
        <taxon>Thermotogota</taxon>
        <taxon>Thermotogae</taxon>
        <taxon>Kosmotogales</taxon>
        <taxon>Kosmotogaceae</taxon>
        <taxon>Kosmotoga</taxon>
    </lineage>
</organism>
<dbReference type="AlphaFoldDB" id="A0A0G2ZAX7"/>
<evidence type="ECO:0000313" key="2">
    <source>
        <dbReference type="Proteomes" id="UP000035159"/>
    </source>
</evidence>
<evidence type="ECO:0000313" key="1">
    <source>
        <dbReference type="EMBL" id="AKI96734.1"/>
    </source>
</evidence>
<accession>A0A0G2ZAX7</accession>
<dbReference type="KEGG" id="kpf:IX53_01630"/>
<dbReference type="PATRIC" id="fig|1330330.3.peg.329"/>
<gene>
    <name evidence="1" type="ORF">IX53_01630</name>
</gene>
<dbReference type="Proteomes" id="UP000035159">
    <property type="component" value="Chromosome"/>
</dbReference>
<dbReference type="EMBL" id="CP011232">
    <property type="protein sequence ID" value="AKI96734.1"/>
    <property type="molecule type" value="Genomic_DNA"/>
</dbReference>
<sequence>MLEEILEKAFAVLDLLFGKFEWWNVFKEGIGTAVFAVEASFELSQDEKAKKKSEAILAVKKFLENHGIAIKIPDWLFTFITSLAIDALVGWLNHAFGHEWLKKIPSVS</sequence>
<dbReference type="STRING" id="1330330.IX53_01630"/>
<proteinExistence type="predicted"/>
<keyword evidence="2" id="KW-1185">Reference proteome</keyword>
<reference evidence="1 2" key="1">
    <citation type="submission" date="2015-04" db="EMBL/GenBank/DDBJ databases">
        <title>Complete Genome Sequence of Kosmotoga pacifica SLHLJ1.</title>
        <authorList>
            <person name="Jiang L.J."/>
            <person name="Shao Z.Z."/>
            <person name="Jebbar M."/>
        </authorList>
    </citation>
    <scope>NUCLEOTIDE SEQUENCE [LARGE SCALE GENOMIC DNA]</scope>
    <source>
        <strain evidence="1 2">SLHLJ1</strain>
    </source>
</reference>
<dbReference type="RefSeq" id="WP_047753869.1">
    <property type="nucleotide sequence ID" value="NZ_CP011232.1"/>
</dbReference>
<name>A0A0G2ZAX7_9BACT</name>